<dbReference type="SMART" id="SM00060">
    <property type="entry name" value="FN3"/>
    <property type="match status" value="1"/>
</dbReference>
<dbReference type="SMART" id="SM00409">
    <property type="entry name" value="IG"/>
    <property type="match status" value="1"/>
</dbReference>
<dbReference type="STRING" id="299467.A0A443SID0"/>
<gene>
    <name evidence="7" type="ORF">B4U80_06517</name>
</gene>
<feature type="domain" description="Ig-like" evidence="5">
    <location>
        <begin position="168"/>
        <end position="254"/>
    </location>
</feature>
<dbReference type="GO" id="GO:0016020">
    <property type="term" value="C:membrane"/>
    <property type="evidence" value="ECO:0007669"/>
    <property type="project" value="UniProtKB-SubCell"/>
</dbReference>
<dbReference type="InterPro" id="IPR003961">
    <property type="entry name" value="FN3_dom"/>
</dbReference>
<dbReference type="Proteomes" id="UP000288716">
    <property type="component" value="Unassembled WGS sequence"/>
</dbReference>
<evidence type="ECO:0000313" key="7">
    <source>
        <dbReference type="EMBL" id="RWS27268.1"/>
    </source>
</evidence>
<dbReference type="Pfam" id="PF13927">
    <property type="entry name" value="Ig_3"/>
    <property type="match status" value="1"/>
</dbReference>
<accession>A0A443SID0</accession>
<evidence type="ECO:0000313" key="8">
    <source>
        <dbReference type="Proteomes" id="UP000288716"/>
    </source>
</evidence>
<evidence type="ECO:0000256" key="4">
    <source>
        <dbReference type="SAM" id="Phobius"/>
    </source>
</evidence>
<evidence type="ECO:0000256" key="2">
    <source>
        <dbReference type="ARBA" id="ARBA00023136"/>
    </source>
</evidence>
<dbReference type="OrthoDB" id="8825892at2759"/>
<feature type="domain" description="Ig-like" evidence="5">
    <location>
        <begin position="256"/>
        <end position="349"/>
    </location>
</feature>
<dbReference type="Gene3D" id="2.60.40.10">
    <property type="entry name" value="Immunoglobulins"/>
    <property type="match status" value="3"/>
</dbReference>
<dbReference type="VEuPathDB" id="VectorBase:LDEU004772"/>
<comment type="subcellular location">
    <subcellularLocation>
        <location evidence="1">Membrane</location>
        <topology evidence="1">Single-pass membrane protein</topology>
    </subcellularLocation>
</comment>
<dbReference type="Pfam" id="PF08205">
    <property type="entry name" value="C2-set_2"/>
    <property type="match status" value="1"/>
</dbReference>
<dbReference type="EMBL" id="NCKV01002140">
    <property type="protein sequence ID" value="RWS27268.1"/>
    <property type="molecule type" value="Genomic_DNA"/>
</dbReference>
<dbReference type="AlphaFoldDB" id="A0A443SID0"/>
<proteinExistence type="predicted"/>
<dbReference type="InterPro" id="IPR003598">
    <property type="entry name" value="Ig_sub2"/>
</dbReference>
<dbReference type="InterPro" id="IPR036179">
    <property type="entry name" value="Ig-like_dom_sf"/>
</dbReference>
<dbReference type="InterPro" id="IPR007110">
    <property type="entry name" value="Ig-like_dom"/>
</dbReference>
<feature type="domain" description="Ig-like" evidence="5">
    <location>
        <begin position="69"/>
        <end position="163"/>
    </location>
</feature>
<protein>
    <submittedName>
        <fullName evidence="7">Nephrin-like protein</fullName>
    </submittedName>
</protein>
<dbReference type="PROSITE" id="PS50835">
    <property type="entry name" value="IG_LIKE"/>
    <property type="match status" value="3"/>
</dbReference>
<dbReference type="PROSITE" id="PS50853">
    <property type="entry name" value="FN3"/>
    <property type="match status" value="1"/>
</dbReference>
<dbReference type="SUPFAM" id="SSF49265">
    <property type="entry name" value="Fibronectin type III"/>
    <property type="match status" value="1"/>
</dbReference>
<name>A0A443SID0_9ACAR</name>
<keyword evidence="4" id="KW-1133">Transmembrane helix</keyword>
<dbReference type="PANTHER" id="PTHR23278:SF19">
    <property type="entry name" value="OBSCURIN"/>
    <property type="match status" value="1"/>
</dbReference>
<keyword evidence="4" id="KW-0812">Transmembrane</keyword>
<dbReference type="CDD" id="cd00063">
    <property type="entry name" value="FN3"/>
    <property type="match status" value="1"/>
</dbReference>
<keyword evidence="2 4" id="KW-0472">Membrane</keyword>
<feature type="domain" description="Fibronectin type-III" evidence="6">
    <location>
        <begin position="360"/>
        <end position="456"/>
    </location>
</feature>
<evidence type="ECO:0000259" key="5">
    <source>
        <dbReference type="PROSITE" id="PS50835"/>
    </source>
</evidence>
<dbReference type="PANTHER" id="PTHR23278">
    <property type="entry name" value="SIDESTEP PROTEIN"/>
    <property type="match status" value="1"/>
</dbReference>
<evidence type="ECO:0000256" key="1">
    <source>
        <dbReference type="ARBA" id="ARBA00004167"/>
    </source>
</evidence>
<evidence type="ECO:0000256" key="3">
    <source>
        <dbReference type="ARBA" id="ARBA00023157"/>
    </source>
</evidence>
<comment type="caution">
    <text evidence="7">The sequence shown here is derived from an EMBL/GenBank/DDBJ whole genome shotgun (WGS) entry which is preliminary data.</text>
</comment>
<reference evidence="7 8" key="1">
    <citation type="journal article" date="2018" name="Gigascience">
        <title>Genomes of trombidid mites reveal novel predicted allergens and laterally-transferred genes associated with secondary metabolism.</title>
        <authorList>
            <person name="Dong X."/>
            <person name="Chaisiri K."/>
            <person name="Xia D."/>
            <person name="Armstrong S.D."/>
            <person name="Fang Y."/>
            <person name="Donnelly M.J."/>
            <person name="Kadowaki T."/>
            <person name="McGarry J.W."/>
            <person name="Darby A.C."/>
            <person name="Makepeace B.L."/>
        </authorList>
    </citation>
    <scope>NUCLEOTIDE SEQUENCE [LARGE SCALE GENOMIC DNA]</scope>
    <source>
        <strain evidence="7">UoL-UT</strain>
    </source>
</reference>
<organism evidence="7 8">
    <name type="scientific">Leptotrombidium deliense</name>
    <dbReference type="NCBI Taxonomy" id="299467"/>
    <lineage>
        <taxon>Eukaryota</taxon>
        <taxon>Metazoa</taxon>
        <taxon>Ecdysozoa</taxon>
        <taxon>Arthropoda</taxon>
        <taxon>Chelicerata</taxon>
        <taxon>Arachnida</taxon>
        <taxon>Acari</taxon>
        <taxon>Acariformes</taxon>
        <taxon>Trombidiformes</taxon>
        <taxon>Prostigmata</taxon>
        <taxon>Anystina</taxon>
        <taxon>Parasitengona</taxon>
        <taxon>Trombiculoidea</taxon>
        <taxon>Trombiculidae</taxon>
        <taxon>Leptotrombidium</taxon>
    </lineage>
</organism>
<dbReference type="InterPro" id="IPR013162">
    <property type="entry name" value="CD80_C2-set"/>
</dbReference>
<dbReference type="InterPro" id="IPR036116">
    <property type="entry name" value="FN3_sf"/>
</dbReference>
<dbReference type="InterPro" id="IPR003599">
    <property type="entry name" value="Ig_sub"/>
</dbReference>
<keyword evidence="8" id="KW-1185">Reference proteome</keyword>
<sequence length="706" mass="79140">NPLPFLVWYSKGEILDETWSNGPQDVVVNQLRFTLNRSHLLSEFVCKAQIDSYLHRKSVSLIVDMNLKPLDVRIIAPKSKLIAHKKVELQCISYGSKPVVTITWFLGKQKLLGSSDSSSEDGNFTRSSISFIPSPEDNRKHIICKAENMNFDQNAIRAELLLDIFYVPQLKVALGASIKPDSIRQGIDVFLECDVRANPPIQEMTWTFDEKQLISNLSDGVLVANHSLVLQKVKKHHRGYYRCVARNDVGVTATDPFFLRVQFAPVCKANQKLTYGSSKDELVVINCEVESDPRNVSFKWLMNSSNTIVDINTFTTNGSKSYARYTPRSRFGFGSILCFAENSVGKQIHPCVFNIVPAGPPEKVENCSLTNQTMSSLLLECTPGDSNGLQQAFFADLYDSENELVYNVSNELRPSFVFENLTSGSSYIVFVYAVNAKGKSQSVRKKVSTYVLTKNEMKQGLDEEHKEQMFNPLISILIAFVAILVVIVIVMIVVVRIRVDGRRGDESVYASDANDAKSDTRGQEKSDVYQIYKNMTNCDVSCLQRNNEPFEMKEHIFFVTEDSGTIAKCGNPYNRSPIATTTAIKNLESQRDNNSLLMEIAASVDERQPRISLIPDKCGQLLPNRESLRVDGCSESETPVETPLMKNIRISCDGSEVTISFKLPKEPTTPEAIISRTTPTELTFAVKNKTGTHFSTKEKRAFLCSH</sequence>
<keyword evidence="3" id="KW-1015">Disulfide bond</keyword>
<evidence type="ECO:0000259" key="6">
    <source>
        <dbReference type="PROSITE" id="PS50853"/>
    </source>
</evidence>
<feature type="non-terminal residue" evidence="7">
    <location>
        <position position="706"/>
    </location>
</feature>
<dbReference type="SMART" id="SM00408">
    <property type="entry name" value="IGc2"/>
    <property type="match status" value="1"/>
</dbReference>
<feature type="non-terminal residue" evidence="7">
    <location>
        <position position="1"/>
    </location>
</feature>
<dbReference type="InterPro" id="IPR013783">
    <property type="entry name" value="Ig-like_fold"/>
</dbReference>
<dbReference type="CDD" id="cd00096">
    <property type="entry name" value="Ig"/>
    <property type="match status" value="1"/>
</dbReference>
<dbReference type="SUPFAM" id="SSF48726">
    <property type="entry name" value="Immunoglobulin"/>
    <property type="match status" value="3"/>
</dbReference>
<feature type="transmembrane region" description="Helical" evidence="4">
    <location>
        <begin position="473"/>
        <end position="495"/>
    </location>
</feature>